<dbReference type="SUPFAM" id="SSF54001">
    <property type="entry name" value="Cysteine proteinases"/>
    <property type="match status" value="2"/>
</dbReference>
<dbReference type="SUPFAM" id="SSF53955">
    <property type="entry name" value="Lysozyme-like"/>
    <property type="match status" value="1"/>
</dbReference>
<dbReference type="Proteomes" id="UP000284163">
    <property type="component" value="Unassembled WGS sequence"/>
</dbReference>
<dbReference type="Pfam" id="PF00877">
    <property type="entry name" value="NLPC_P60"/>
    <property type="match status" value="1"/>
</dbReference>
<feature type="domain" description="NlpC/P60" evidence="7">
    <location>
        <begin position="54"/>
        <end position="198"/>
    </location>
</feature>
<keyword evidence="5" id="KW-1133">Transmembrane helix</keyword>
<dbReference type="GO" id="GO:0006508">
    <property type="term" value="P:proteolysis"/>
    <property type="evidence" value="ECO:0007669"/>
    <property type="project" value="UniProtKB-KW"/>
</dbReference>
<dbReference type="InterPro" id="IPR023346">
    <property type="entry name" value="Lysozyme-like_dom_sf"/>
</dbReference>
<evidence type="ECO:0000256" key="4">
    <source>
        <dbReference type="ARBA" id="ARBA00022807"/>
    </source>
</evidence>
<evidence type="ECO:0000259" key="6">
    <source>
        <dbReference type="PROSITE" id="PS50911"/>
    </source>
</evidence>
<dbReference type="AlphaFoldDB" id="A0A413KAH2"/>
<sequence length="494" mass="52191">MADGKSGNGLVKGVTVCGVVIPMILIAPIVLLMSFSTILVAMVQAQYGTTCGSTTSSSNTTTSWVEWAKLIAADDSHGYSQPRRNGNPDYDCSSLVYYALKQAGLDVGSSAFSTANEGTVLEKAGFERHDWTKVSDLQSGDIVWRSSHTEIYVGDGQFVGAHHDENGGITGPKAGDQTGDEISVDSYAVGYTAYYRYKGAMNVETAGGKVTSAQAVSGKTKDDGWDGMSSAAAKTKWFNGLAGPGDACATYPEGQCTWGACVRAYHLGWKHVGKYWGNGQNWAASARSEGYGTTTDAPVPGAIVSFPAGIEGADATYGHVAVVENVDTAKGTILISEMNVKGPVYSSRTLPIKGGAVYILPKDSISGAGGGSVGTDQCVTGDDSTSDVSGDKASVEAAKKIAKRRLKDYGWEDGQFDCLDKLWTRESGWRWDAENPSSGAYGIPQSLPGSKMASAGQDWKTNAATQIKWGLGYIQQRYQSPCGAWAHSETTGWY</sequence>
<gene>
    <name evidence="8" type="ORF">DXA22_10200</name>
</gene>
<feature type="domain" description="Peptidase C51" evidence="6">
    <location>
        <begin position="231"/>
        <end position="360"/>
    </location>
</feature>
<feature type="transmembrane region" description="Helical" evidence="5">
    <location>
        <begin position="20"/>
        <end position="43"/>
    </location>
</feature>
<keyword evidence="4" id="KW-0788">Thiol protease</keyword>
<evidence type="ECO:0000313" key="8">
    <source>
        <dbReference type="EMBL" id="RGY74504.1"/>
    </source>
</evidence>
<evidence type="ECO:0000256" key="1">
    <source>
        <dbReference type="ARBA" id="ARBA00007074"/>
    </source>
</evidence>
<dbReference type="PROSITE" id="PS50911">
    <property type="entry name" value="CHAP"/>
    <property type="match status" value="1"/>
</dbReference>
<reference evidence="8 9" key="1">
    <citation type="submission" date="2018-08" db="EMBL/GenBank/DDBJ databases">
        <title>A genome reference for cultivated species of the human gut microbiota.</title>
        <authorList>
            <person name="Zou Y."/>
            <person name="Xue W."/>
            <person name="Luo G."/>
        </authorList>
    </citation>
    <scope>NUCLEOTIDE SEQUENCE [LARGE SCALE GENOMIC DNA]</scope>
    <source>
        <strain evidence="8 9">CF01-1</strain>
    </source>
</reference>
<dbReference type="EMBL" id="QSDK01000031">
    <property type="protein sequence ID" value="RGY74504.1"/>
    <property type="molecule type" value="Genomic_DNA"/>
</dbReference>
<dbReference type="Gene3D" id="3.90.1720.10">
    <property type="entry name" value="endopeptidase domain like (from Nostoc punctiforme)"/>
    <property type="match status" value="2"/>
</dbReference>
<dbReference type="RefSeq" id="WP_117783925.1">
    <property type="nucleotide sequence ID" value="NZ_QSHB01000008.1"/>
</dbReference>
<organism evidence="8 9">
    <name type="scientific">Bifidobacterium pseudocatenulatum</name>
    <dbReference type="NCBI Taxonomy" id="28026"/>
    <lineage>
        <taxon>Bacteria</taxon>
        <taxon>Bacillati</taxon>
        <taxon>Actinomycetota</taxon>
        <taxon>Actinomycetes</taxon>
        <taxon>Bifidobacteriales</taxon>
        <taxon>Bifidobacteriaceae</taxon>
        <taxon>Bifidobacterium</taxon>
    </lineage>
</organism>
<keyword evidence="5" id="KW-0812">Transmembrane</keyword>
<keyword evidence="2" id="KW-0645">Protease</keyword>
<proteinExistence type="inferred from homology"/>
<accession>A0A413KAH2</accession>
<dbReference type="InterPro" id="IPR038765">
    <property type="entry name" value="Papain-like_cys_pep_sf"/>
</dbReference>
<dbReference type="InterPro" id="IPR000064">
    <property type="entry name" value="NLP_P60_dom"/>
</dbReference>
<comment type="similarity">
    <text evidence="1">Belongs to the peptidase C40 family.</text>
</comment>
<comment type="caution">
    <text evidence="8">The sequence shown here is derived from an EMBL/GenBank/DDBJ whole genome shotgun (WGS) entry which is preliminary data.</text>
</comment>
<evidence type="ECO:0000256" key="3">
    <source>
        <dbReference type="ARBA" id="ARBA00022801"/>
    </source>
</evidence>
<dbReference type="GO" id="GO:0008234">
    <property type="term" value="F:cysteine-type peptidase activity"/>
    <property type="evidence" value="ECO:0007669"/>
    <property type="project" value="UniProtKB-KW"/>
</dbReference>
<dbReference type="PROSITE" id="PS51935">
    <property type="entry name" value="NLPC_P60"/>
    <property type="match status" value="1"/>
</dbReference>
<protein>
    <submittedName>
        <fullName evidence="8">CHAP domain-containing protein</fullName>
    </submittedName>
</protein>
<name>A0A413KAH2_BIFPS</name>
<dbReference type="Pfam" id="PF05257">
    <property type="entry name" value="CHAP"/>
    <property type="match status" value="1"/>
</dbReference>
<evidence type="ECO:0000259" key="7">
    <source>
        <dbReference type="PROSITE" id="PS51935"/>
    </source>
</evidence>
<keyword evidence="5" id="KW-0472">Membrane</keyword>
<dbReference type="InterPro" id="IPR007921">
    <property type="entry name" value="CHAP_dom"/>
</dbReference>
<keyword evidence="3" id="KW-0378">Hydrolase</keyword>
<evidence type="ECO:0000256" key="5">
    <source>
        <dbReference type="SAM" id="Phobius"/>
    </source>
</evidence>
<evidence type="ECO:0000313" key="9">
    <source>
        <dbReference type="Proteomes" id="UP000284163"/>
    </source>
</evidence>
<evidence type="ECO:0000256" key="2">
    <source>
        <dbReference type="ARBA" id="ARBA00022670"/>
    </source>
</evidence>